<sequence length="99" mass="11355">MIYSRGDPVATESGSDAHQNLARLRIAFGDVAPYKTTIYNKFAEFKRGRVNLSDKFLDDRPSTVVNNKNIDAVRRMMETDRHVTYHEIRTFLGTSMSQI</sequence>
<evidence type="ECO:0000313" key="1">
    <source>
        <dbReference type="EMBL" id="GBP60198.1"/>
    </source>
</evidence>
<proteinExistence type="predicted"/>
<accession>A0A4C1X8Q7</accession>
<comment type="caution">
    <text evidence="1">The sequence shown here is derived from an EMBL/GenBank/DDBJ whole genome shotgun (WGS) entry which is preliminary data.</text>
</comment>
<dbReference type="AlphaFoldDB" id="A0A4C1X8Q7"/>
<dbReference type="PANTHER" id="PTHR46060:SF1">
    <property type="entry name" value="MARINER MOS1 TRANSPOSASE-LIKE PROTEIN"/>
    <property type="match status" value="1"/>
</dbReference>
<evidence type="ECO:0008006" key="3">
    <source>
        <dbReference type="Google" id="ProtNLM"/>
    </source>
</evidence>
<organism evidence="1 2">
    <name type="scientific">Eumeta variegata</name>
    <name type="common">Bagworm moth</name>
    <name type="synonym">Eumeta japonica</name>
    <dbReference type="NCBI Taxonomy" id="151549"/>
    <lineage>
        <taxon>Eukaryota</taxon>
        <taxon>Metazoa</taxon>
        <taxon>Ecdysozoa</taxon>
        <taxon>Arthropoda</taxon>
        <taxon>Hexapoda</taxon>
        <taxon>Insecta</taxon>
        <taxon>Pterygota</taxon>
        <taxon>Neoptera</taxon>
        <taxon>Endopterygota</taxon>
        <taxon>Lepidoptera</taxon>
        <taxon>Glossata</taxon>
        <taxon>Ditrysia</taxon>
        <taxon>Tineoidea</taxon>
        <taxon>Psychidae</taxon>
        <taxon>Oiketicinae</taxon>
        <taxon>Eumeta</taxon>
    </lineage>
</organism>
<keyword evidence="2" id="KW-1185">Reference proteome</keyword>
<reference evidence="1 2" key="1">
    <citation type="journal article" date="2019" name="Commun. Biol.">
        <title>The bagworm genome reveals a unique fibroin gene that provides high tensile strength.</title>
        <authorList>
            <person name="Kono N."/>
            <person name="Nakamura H."/>
            <person name="Ohtoshi R."/>
            <person name="Tomita M."/>
            <person name="Numata K."/>
            <person name="Arakawa K."/>
        </authorList>
    </citation>
    <scope>NUCLEOTIDE SEQUENCE [LARGE SCALE GENOMIC DNA]</scope>
</reference>
<dbReference type="Proteomes" id="UP000299102">
    <property type="component" value="Unassembled WGS sequence"/>
</dbReference>
<gene>
    <name evidence="1" type="ORF">EVAR_81343_1</name>
</gene>
<evidence type="ECO:0000313" key="2">
    <source>
        <dbReference type="Proteomes" id="UP000299102"/>
    </source>
</evidence>
<dbReference type="EMBL" id="BGZK01000781">
    <property type="protein sequence ID" value="GBP60198.1"/>
    <property type="molecule type" value="Genomic_DNA"/>
</dbReference>
<protein>
    <recommendedName>
        <fullName evidence="3">Mos1 transposase HTH domain-containing protein</fullName>
    </recommendedName>
</protein>
<name>A0A4C1X8Q7_EUMVA</name>
<dbReference type="InterPro" id="IPR052709">
    <property type="entry name" value="Transposase-MT_Hybrid"/>
</dbReference>
<dbReference type="OrthoDB" id="10017160at2759"/>
<dbReference type="PANTHER" id="PTHR46060">
    <property type="entry name" value="MARINER MOS1 TRANSPOSASE-LIKE PROTEIN"/>
    <property type="match status" value="1"/>
</dbReference>